<dbReference type="CDD" id="cd00161">
    <property type="entry name" value="beta-trefoil_Ricin-like"/>
    <property type="match status" value="1"/>
</dbReference>
<feature type="chain" id="PRO_5045400946" description="Ricin B lectin domain-containing protein" evidence="1">
    <location>
        <begin position="29"/>
        <end position="158"/>
    </location>
</feature>
<dbReference type="PROSITE" id="PS50231">
    <property type="entry name" value="RICIN_B_LECTIN"/>
    <property type="match status" value="1"/>
</dbReference>
<proteinExistence type="predicted"/>
<feature type="signal peptide" evidence="1">
    <location>
        <begin position="1"/>
        <end position="28"/>
    </location>
</feature>
<evidence type="ECO:0000313" key="4">
    <source>
        <dbReference type="Proteomes" id="UP000633509"/>
    </source>
</evidence>
<evidence type="ECO:0000259" key="2">
    <source>
        <dbReference type="SMART" id="SM00458"/>
    </source>
</evidence>
<keyword evidence="4" id="KW-1185">Reference proteome</keyword>
<reference evidence="3 4" key="1">
    <citation type="submission" date="2020-10" db="EMBL/GenBank/DDBJ databases">
        <title>Sequencing the genomes of 1000 actinobacteria strains.</title>
        <authorList>
            <person name="Klenk H.-P."/>
        </authorList>
    </citation>
    <scope>NUCLEOTIDE SEQUENCE [LARGE SCALE GENOMIC DNA]</scope>
    <source>
        <strain evidence="3 4">DSM 43173</strain>
    </source>
</reference>
<dbReference type="InterPro" id="IPR000772">
    <property type="entry name" value="Ricin_B_lectin"/>
</dbReference>
<dbReference type="Pfam" id="PF00652">
    <property type="entry name" value="Ricin_B_lectin"/>
    <property type="match status" value="1"/>
</dbReference>
<gene>
    <name evidence="3" type="ORF">H4W80_008518</name>
</gene>
<dbReference type="EMBL" id="JADBEK010000001">
    <property type="protein sequence ID" value="MBE1590260.1"/>
    <property type="molecule type" value="Genomic_DNA"/>
</dbReference>
<evidence type="ECO:0000256" key="1">
    <source>
        <dbReference type="SAM" id="SignalP"/>
    </source>
</evidence>
<organism evidence="3 4">
    <name type="scientific">Nonomuraea angiospora</name>
    <dbReference type="NCBI Taxonomy" id="46172"/>
    <lineage>
        <taxon>Bacteria</taxon>
        <taxon>Bacillati</taxon>
        <taxon>Actinomycetota</taxon>
        <taxon>Actinomycetes</taxon>
        <taxon>Streptosporangiales</taxon>
        <taxon>Streptosporangiaceae</taxon>
        <taxon>Nonomuraea</taxon>
    </lineage>
</organism>
<dbReference type="Gene3D" id="2.80.10.50">
    <property type="match status" value="1"/>
</dbReference>
<evidence type="ECO:0000313" key="3">
    <source>
        <dbReference type="EMBL" id="MBE1590260.1"/>
    </source>
</evidence>
<dbReference type="Proteomes" id="UP000633509">
    <property type="component" value="Unassembled WGS sequence"/>
</dbReference>
<dbReference type="InterPro" id="IPR035992">
    <property type="entry name" value="Ricin_B-like_lectins"/>
</dbReference>
<dbReference type="SMART" id="SM00458">
    <property type="entry name" value="RICIN"/>
    <property type="match status" value="1"/>
</dbReference>
<keyword evidence="1" id="KW-0732">Signal</keyword>
<comment type="caution">
    <text evidence="3">The sequence shown here is derived from an EMBL/GenBank/DDBJ whole genome shotgun (WGS) entry which is preliminary data.</text>
</comment>
<name>A0ABR9MCC5_9ACTN</name>
<sequence length="158" mass="17308">MVATPTRMFAVAATAALALSLTAVPASAGASGRLMNGATDLCLAVGKSEVKAGKKVIQWTCSDNKDQQWIYKGRKLVNAKTGMCLAIARGSMVKGKYAIQWPCTDGGIEQEWIYDDLQRLRNRATGLCLAVGKGERKKGKWIIQWTCRDTGEQAWLWR</sequence>
<feature type="domain" description="Ricin B lectin" evidence="2">
    <location>
        <begin position="29"/>
        <end position="158"/>
    </location>
</feature>
<dbReference type="SUPFAM" id="SSF50370">
    <property type="entry name" value="Ricin B-like lectins"/>
    <property type="match status" value="1"/>
</dbReference>
<dbReference type="RefSeq" id="WP_192790158.1">
    <property type="nucleotide sequence ID" value="NZ_JADBEK010000001.1"/>
</dbReference>
<accession>A0ABR9MCC5</accession>
<protein>
    <recommendedName>
        <fullName evidence="2">Ricin B lectin domain-containing protein</fullName>
    </recommendedName>
</protein>